<evidence type="ECO:0000256" key="15">
    <source>
        <dbReference type="SAM" id="MobiDB-lite"/>
    </source>
</evidence>
<feature type="domain" description="Dynein heavy chain linker" evidence="17">
    <location>
        <begin position="296"/>
        <end position="703"/>
    </location>
</feature>
<dbReference type="FunFam" id="3.40.50.300:FF:002141">
    <property type="entry name" value="Dynein heavy chain"/>
    <property type="match status" value="1"/>
</dbReference>
<evidence type="ECO:0000256" key="3">
    <source>
        <dbReference type="ARBA" id="ARBA00022490"/>
    </source>
</evidence>
<keyword evidence="10" id="KW-0969">Cilium</keyword>
<dbReference type="GO" id="GO:0051959">
    <property type="term" value="F:dynein light intermediate chain binding"/>
    <property type="evidence" value="ECO:0007669"/>
    <property type="project" value="InterPro"/>
</dbReference>
<reference evidence="26" key="1">
    <citation type="submission" date="2022-07" db="EMBL/GenBank/DDBJ databases">
        <title>Genome analysis of Parmales, a sister group of diatoms, reveals the evolutionary specialization of diatoms from phago-mixotrophs to photoautotrophs.</title>
        <authorList>
            <person name="Ban H."/>
            <person name="Sato S."/>
            <person name="Yoshikawa S."/>
            <person name="Kazumasa Y."/>
            <person name="Nakamura Y."/>
            <person name="Ichinomiya M."/>
            <person name="Saitoh K."/>
            <person name="Sato N."/>
            <person name="Blanc-Mathieu R."/>
            <person name="Endo H."/>
            <person name="Kuwata A."/>
            <person name="Ogata H."/>
        </authorList>
    </citation>
    <scope>NUCLEOTIDE SEQUENCE</scope>
</reference>
<feature type="domain" description="Dynein heavy chain ATP-binding dynein motor region" evidence="21">
    <location>
        <begin position="2517"/>
        <end position="2739"/>
    </location>
</feature>
<dbReference type="Pfam" id="PF18198">
    <property type="entry name" value="AAA_lid_11"/>
    <property type="match status" value="1"/>
</dbReference>
<evidence type="ECO:0000259" key="22">
    <source>
        <dbReference type="Pfam" id="PF17852"/>
    </source>
</evidence>
<dbReference type="FunFam" id="1.20.920.30:FF:000002">
    <property type="entry name" value="Dynein axonemal heavy chain 3"/>
    <property type="match status" value="1"/>
</dbReference>
<evidence type="ECO:0000256" key="1">
    <source>
        <dbReference type="ARBA" id="ARBA00004430"/>
    </source>
</evidence>
<dbReference type="Gene3D" id="1.10.287.2620">
    <property type="match status" value="1"/>
</dbReference>
<dbReference type="InterPro" id="IPR024743">
    <property type="entry name" value="Dynein_HC_stalk"/>
</dbReference>
<evidence type="ECO:0000256" key="12">
    <source>
        <dbReference type="ARBA" id="ARBA00023212"/>
    </source>
</evidence>
<dbReference type="InterPro" id="IPR042222">
    <property type="entry name" value="Dynein_2_N"/>
</dbReference>
<dbReference type="Gene3D" id="1.10.8.720">
    <property type="entry name" value="Region D6 of dynein motor"/>
    <property type="match status" value="1"/>
</dbReference>
<evidence type="ECO:0000259" key="20">
    <source>
        <dbReference type="Pfam" id="PF12780"/>
    </source>
</evidence>
<dbReference type="Gene3D" id="1.10.8.710">
    <property type="match status" value="1"/>
</dbReference>
<dbReference type="Gene3D" id="1.20.58.1120">
    <property type="match status" value="1"/>
</dbReference>
<dbReference type="GO" id="GO:0005930">
    <property type="term" value="C:axoneme"/>
    <property type="evidence" value="ECO:0007669"/>
    <property type="project" value="UniProtKB-SubCell"/>
</dbReference>
<keyword evidence="4" id="KW-0493">Microtubule</keyword>
<keyword evidence="6" id="KW-0547">Nucleotide-binding</keyword>
<name>A0A9W7DYH5_9STRA</name>
<evidence type="ECO:0000256" key="8">
    <source>
        <dbReference type="ARBA" id="ARBA00023017"/>
    </source>
</evidence>
<dbReference type="Pfam" id="PF12775">
    <property type="entry name" value="AAA_7"/>
    <property type="match status" value="1"/>
</dbReference>
<keyword evidence="3" id="KW-0963">Cytoplasm</keyword>
<accession>A0A9W7DYH5</accession>
<evidence type="ECO:0000256" key="10">
    <source>
        <dbReference type="ARBA" id="ARBA00023069"/>
    </source>
</evidence>
<dbReference type="PANTHER" id="PTHR45703">
    <property type="entry name" value="DYNEIN HEAVY CHAIN"/>
    <property type="match status" value="1"/>
</dbReference>
<evidence type="ECO:0000259" key="23">
    <source>
        <dbReference type="Pfam" id="PF17857"/>
    </source>
</evidence>
<evidence type="ECO:0000256" key="13">
    <source>
        <dbReference type="ARBA" id="ARBA00023273"/>
    </source>
</evidence>
<evidence type="ECO:0000256" key="4">
    <source>
        <dbReference type="ARBA" id="ARBA00022701"/>
    </source>
</evidence>
<feature type="domain" description="Dynein heavy chain hydrolytic ATP-binding dynein motor region" evidence="18">
    <location>
        <begin position="853"/>
        <end position="1185"/>
    </location>
</feature>
<dbReference type="FunFam" id="3.40.50.300:FF:000049">
    <property type="entry name" value="Dynein, axonemal, heavy chain 5"/>
    <property type="match status" value="1"/>
</dbReference>
<keyword evidence="11" id="KW-0505">Motor protein</keyword>
<comment type="subcellular location">
    <subcellularLocation>
        <location evidence="1">Cytoplasm</location>
        <location evidence="1">Cytoskeleton</location>
        <location evidence="1">Cilium axoneme</location>
    </subcellularLocation>
</comment>
<evidence type="ECO:0000256" key="2">
    <source>
        <dbReference type="ARBA" id="ARBA00008887"/>
    </source>
</evidence>
<feature type="domain" description="Dynein heavy chain AAA lid" evidence="24">
    <location>
        <begin position="3287"/>
        <end position="3424"/>
    </location>
</feature>
<dbReference type="FunFam" id="3.40.50.300:FF:001275">
    <property type="entry name" value="Dynein heavy chain, putative"/>
    <property type="match status" value="1"/>
</dbReference>
<keyword evidence="9 14" id="KW-0175">Coiled coil</keyword>
<evidence type="ECO:0000256" key="5">
    <source>
        <dbReference type="ARBA" id="ARBA00022737"/>
    </source>
</evidence>
<dbReference type="Gene3D" id="3.10.490.20">
    <property type="match status" value="1"/>
</dbReference>
<evidence type="ECO:0008006" key="28">
    <source>
        <dbReference type="Google" id="ProtNLM"/>
    </source>
</evidence>
<dbReference type="OrthoDB" id="424310at2759"/>
<dbReference type="InterPro" id="IPR041228">
    <property type="entry name" value="Dynein_C"/>
</dbReference>
<dbReference type="Gene3D" id="6.10.140.1060">
    <property type="match status" value="1"/>
</dbReference>
<dbReference type="InterPro" id="IPR013602">
    <property type="entry name" value="Dynein_heavy_linker"/>
</dbReference>
<dbReference type="InterPro" id="IPR041658">
    <property type="entry name" value="AAA_lid_11"/>
</dbReference>
<dbReference type="PANTHER" id="PTHR45703:SF8">
    <property type="entry name" value="DYNEINS HEAVY CHAIN"/>
    <property type="match status" value="1"/>
</dbReference>
<dbReference type="InterPro" id="IPR041589">
    <property type="entry name" value="DNAH3_AAA_lid_1"/>
</dbReference>
<dbReference type="Gene3D" id="3.20.180.20">
    <property type="entry name" value="Dynein heavy chain, N-terminal domain 2"/>
    <property type="match status" value="1"/>
</dbReference>
<evidence type="ECO:0000259" key="16">
    <source>
        <dbReference type="Pfam" id="PF03028"/>
    </source>
</evidence>
<protein>
    <recommendedName>
        <fullName evidence="28">Dynein heavy chain</fullName>
    </recommendedName>
</protein>
<dbReference type="GO" id="GO:0007018">
    <property type="term" value="P:microtubule-based movement"/>
    <property type="evidence" value="ECO:0007669"/>
    <property type="project" value="InterPro"/>
</dbReference>
<evidence type="ECO:0000313" key="26">
    <source>
        <dbReference type="EMBL" id="GMH58730.1"/>
    </source>
</evidence>
<evidence type="ECO:0000259" key="18">
    <source>
        <dbReference type="Pfam" id="PF12774"/>
    </source>
</evidence>
<feature type="region of interest" description="Disordered" evidence="15">
    <location>
        <begin position="192"/>
        <end position="214"/>
    </location>
</feature>
<dbReference type="SUPFAM" id="SSF52540">
    <property type="entry name" value="P-loop containing nucleoside triphosphate hydrolases"/>
    <property type="match status" value="4"/>
</dbReference>
<dbReference type="Pfam" id="PF08393">
    <property type="entry name" value="DHC_N2"/>
    <property type="match status" value="1"/>
</dbReference>
<evidence type="ECO:0000259" key="25">
    <source>
        <dbReference type="Pfam" id="PF18199"/>
    </source>
</evidence>
<dbReference type="Gene3D" id="1.10.472.130">
    <property type="match status" value="1"/>
</dbReference>
<dbReference type="Gene3D" id="1.20.920.30">
    <property type="match status" value="1"/>
</dbReference>
<keyword evidence="5" id="KW-0677">Repeat</keyword>
<feature type="domain" description="Dynein heavy chain region D6 P-loop" evidence="16">
    <location>
        <begin position="3135"/>
        <end position="3254"/>
    </location>
</feature>
<feature type="domain" description="Dynein heavy chain 3 AAA+ lid" evidence="23">
    <location>
        <begin position="1701"/>
        <end position="1789"/>
    </location>
</feature>
<dbReference type="FunFam" id="3.40.50.300:FF:000738">
    <property type="entry name" value="Dynein heavy chain axonemal"/>
    <property type="match status" value="1"/>
</dbReference>
<dbReference type="InterPro" id="IPR004273">
    <property type="entry name" value="Dynein_heavy_D6_P-loop"/>
</dbReference>
<feature type="domain" description="Dynein heavy chain C-terminal" evidence="25">
    <location>
        <begin position="3434"/>
        <end position="3758"/>
    </location>
</feature>
<keyword evidence="12" id="KW-0206">Cytoskeleton</keyword>
<keyword evidence="27" id="KW-1185">Reference proteome</keyword>
<dbReference type="GO" id="GO:0008569">
    <property type="term" value="F:minus-end-directed microtubule motor activity"/>
    <property type="evidence" value="ECO:0007669"/>
    <property type="project" value="InterPro"/>
</dbReference>
<comment type="similarity">
    <text evidence="2">Belongs to the dynein heavy chain family.</text>
</comment>
<feature type="region of interest" description="Disordered" evidence="15">
    <location>
        <begin position="1"/>
        <end position="33"/>
    </location>
</feature>
<dbReference type="InterPro" id="IPR035706">
    <property type="entry name" value="AAA_9"/>
</dbReference>
<dbReference type="Gene3D" id="1.20.920.20">
    <property type="match status" value="1"/>
</dbReference>
<dbReference type="FunFam" id="1.10.8.710:FF:000002">
    <property type="entry name" value="dynein heavy chain 17, axonemal"/>
    <property type="match status" value="1"/>
</dbReference>
<evidence type="ECO:0000259" key="21">
    <source>
        <dbReference type="Pfam" id="PF12781"/>
    </source>
</evidence>
<dbReference type="Gene3D" id="1.10.8.1220">
    <property type="match status" value="1"/>
</dbReference>
<feature type="domain" description="Dynein heavy chain coiled coil stalk" evidence="19">
    <location>
        <begin position="2125"/>
        <end position="2486"/>
    </location>
</feature>
<dbReference type="Pfam" id="PF17857">
    <property type="entry name" value="AAA_lid_1"/>
    <property type="match status" value="1"/>
</dbReference>
<evidence type="ECO:0000259" key="19">
    <source>
        <dbReference type="Pfam" id="PF12777"/>
    </source>
</evidence>
<organism evidence="26 27">
    <name type="scientific">Triparma retinervis</name>
    <dbReference type="NCBI Taxonomy" id="2557542"/>
    <lineage>
        <taxon>Eukaryota</taxon>
        <taxon>Sar</taxon>
        <taxon>Stramenopiles</taxon>
        <taxon>Ochrophyta</taxon>
        <taxon>Bolidophyceae</taxon>
        <taxon>Parmales</taxon>
        <taxon>Triparmaceae</taxon>
        <taxon>Triparma</taxon>
    </lineage>
</organism>
<dbReference type="Pfam" id="PF12777">
    <property type="entry name" value="MT"/>
    <property type="match status" value="1"/>
</dbReference>
<proteinExistence type="inferred from homology"/>
<dbReference type="GO" id="GO:0045505">
    <property type="term" value="F:dynein intermediate chain binding"/>
    <property type="evidence" value="ECO:0007669"/>
    <property type="project" value="InterPro"/>
</dbReference>
<dbReference type="GO" id="GO:0005874">
    <property type="term" value="C:microtubule"/>
    <property type="evidence" value="ECO:0007669"/>
    <property type="project" value="UniProtKB-KW"/>
</dbReference>
<dbReference type="InterPro" id="IPR042228">
    <property type="entry name" value="Dynein_linker_3"/>
</dbReference>
<dbReference type="InterPro" id="IPR026983">
    <property type="entry name" value="DHC"/>
</dbReference>
<evidence type="ECO:0000256" key="11">
    <source>
        <dbReference type="ARBA" id="ARBA00023175"/>
    </source>
</evidence>
<dbReference type="Gene3D" id="3.40.50.300">
    <property type="entry name" value="P-loop containing nucleotide triphosphate hydrolases"/>
    <property type="match status" value="5"/>
</dbReference>
<evidence type="ECO:0000259" key="24">
    <source>
        <dbReference type="Pfam" id="PF18198"/>
    </source>
</evidence>
<gene>
    <name evidence="26" type="ORF">TrRE_jg11801</name>
</gene>
<dbReference type="InterPro" id="IPR027417">
    <property type="entry name" value="P-loop_NTPase"/>
</dbReference>
<dbReference type="GO" id="GO:0030286">
    <property type="term" value="C:dynein complex"/>
    <property type="evidence" value="ECO:0007669"/>
    <property type="project" value="UniProtKB-KW"/>
</dbReference>
<evidence type="ECO:0000313" key="27">
    <source>
        <dbReference type="Proteomes" id="UP001165082"/>
    </source>
</evidence>
<dbReference type="InterPro" id="IPR041466">
    <property type="entry name" value="Dynein_AAA5_ext"/>
</dbReference>
<evidence type="ECO:0000256" key="14">
    <source>
        <dbReference type="SAM" id="Coils"/>
    </source>
</evidence>
<keyword evidence="8" id="KW-0243">Dynein</keyword>
<feature type="domain" description="Dynein heavy chain AAA 5 extension" evidence="22">
    <location>
        <begin position="1360"/>
        <end position="1479"/>
    </location>
</feature>
<dbReference type="Gene3D" id="1.20.140.100">
    <property type="entry name" value="Dynein heavy chain, N-terminal domain 2"/>
    <property type="match status" value="1"/>
</dbReference>
<evidence type="ECO:0000259" key="17">
    <source>
        <dbReference type="Pfam" id="PF08393"/>
    </source>
</evidence>
<dbReference type="EMBL" id="BRXZ01002273">
    <property type="protein sequence ID" value="GMH58730.1"/>
    <property type="molecule type" value="Genomic_DNA"/>
</dbReference>
<sequence>MADDGEDTNVDFGPPKDFKTKSHRCNARPINPFEDAKGETQELIAEVFTSSGWKRDASHKCANQDKIMASLTELGPESPYVKAIDESTGIHGIHACAVNGYTDLLKAFMELGNVDPLQKATGLSGKIAWVKRQCGAGVDCLWLARRRGHKAIVDHLLSIPVVEAEIERFEKALVAKHYELGEAERQRQAEAEAARLKAEEEERQRQEEERKRKEFEKAQRKFRDEIIKYDGKIRNYKKEIDKKDFIVHATGVDASLALLEETKKTHATQVKEQKIYLNKAKPLELEDALNRSNDTLDAITASLDNFTSLWELHREVDKFIAEQALCLWSDLKPETLEEESRALVTRTKKLPKPLKESDAYIGLDKIAKDFFKVCPLVSSLCTPAMRERHWTEIMEGTGASFTLPDKDPTMTLQTMLDLDLGSSKNSALVEETTDKAQKEAKQEVQLKTLEETWTKVDLTSTMYKDSGVPLIKMKDDDFEVLEADLLILQGMVASRYDFWKAQSSSWQKDLVTLSDVLTTLSELQRMWSYLEPLFIQSDEVKKELPETAVKFAEVDTQVRATLKAMWADKNARVAANKDGLLKNLETMLHQHELCKKALSDFIDGKRRLFPRFYFVSEADLLDILSNASNPAIIMKHVDKIMLQTKTLTIDSPPAGKRPTASDWISGVGVETVKFSPPILLDGKVENYLQKALDGQVSSLSKILCASVKRYSTMKRGEWLMHGEDGARSDPSMIALLTSSIYYVRETEKAQADILAGSNPKGMEDHYENVKAQLKDLIIITSGKLNKSDRTRVMVMITLDAHSRDIVEKLIREKALATGDFQWTSQLKQKYEEDPVENMKGRSNGFILNASFYYDFEYLGNGGRLVVTPLTDRIYVTATQALHLSMGCAPAGPAGTGKTESTKDLANALGKCCYVFNCSPEMDYQSLGNIFKGLSSSGAWGCFDEFNRLIPEVLSVCSVQYKCVTDGIAMYKHEPISSKQIMIEGDMVYLNQTTGAYITMNPGYLGRSALPEGLKALFRPMTVMVPDLVLICENMMMAEGFTTAKSLATKFFTLYNLLKDLLSKQEHYDWGLRAIKSVLVVAGQLKRGDPESSEDAVLMRALRDFNVPKIVQVDEIVFHGLLGDLFPGLNPERKVDMDLQACVIKACDSLSLHPHDTFVLKCVQLDELLAIRHCVFTMGPPTSGKSTCTFALQEARKIKFPTATDGERGGPVKIVDVNPKVMDTQDLYGYINLATRDWKDGLLSTIMRDLGQIEDEQPKWILLDGDLDANWIESMNSVMDDNRMLTLASNERIPLKPHMRMIFEIRDLTYATPATVSRAGILYISTDEGFQWRCMIASWIKKLPKSAFLGDAATPEIQESLAKLFEDYIPETLRVLKKDMITLVPYFEAALVGNFLRLLESTLNKQSISSSRSLESTFVFCAIWAFGSSLGIGDDGTDYKSKFSDWWKSHQSTKGVSFPPRDTIFDYWLDPVSNVFEEWSKSPVFKAVKFDSKQMSMSELTVPTGETSSVAFWMNGLVANRYPVMLCGGAGQGKTQLINGMLGELDPETYQSLTVSMNFYTSGEVLRSILETPMVKLSGNTFGPSNGNKMVFFIDDLNLPMVDKYNTQSGISLIRQHLDYQHWYDIQKLSLKNVVNCQYVTAMNPTAGSFLINPRLQRWFTAFGISAPNEASIMTIFTTFLMGHFETYGFEKNIMDLSDDIIKGTLSVHNAVAATFRKTAANFHYVFNLRHIASVFAGLLMTTPGDATKGRFNTTEKIANVWLHECERVYADRLVSPEHQAQFQTLIQKQAKMALPSFNFAKFTGENAEPLLFNHFMDGLGEDPVYDQVPSIDILKKSLDAALEDYNETNAVMDLVLFEDAMRHVCRITRVINNTAGHCMLVGVGGSGKQSLSRLSSHICGFKTMTITISSTYGVNDLKADIQAMYRLAGVKQEGVMWLFTDNQIVNEKFLVYMNDLLSSGRIADLYAQDELDAVCNDCVSKAKAAGAGLDPAGLYDYFIGQVRKNLHVVLCFSPIGDAFRNRCLKFPALVNCTTIDWFQPWPEEALASVAQRFVAEMDLGTEEIKAGITKFFPASVTTVNQAAKEFKNKENRIVHTTPKSYLEFLSGYEQLLKQKRDENDAASFRLSNGVAKLKECGEAVDVLKAELAVMVEDATKKAEVASGISKTVSEEKEVVEFESEKANAEAIKVDAFATEVNQKRQDAEEDLKNAIPAVEKAMAALDTIQLKDLQSCKGMNTPPPGVGEVFAACMVLFANVKALPMSKSLKVQKSGKIKEDDRNWMACKKSLFSDPKQFLQDCKDLKVASDAGGVPNINWKEVRPYLAMDFFKPEIIMTKNSAAAGVCNYVINIVCYYDIVSQVEPKKKLVADMTVKLQEANDSLAAVKAKVKGLEEKLAVLTAELNEATQTKAEAEATVAKGMSKLDMANRLINALSSEKVRWTQGVKDLAANRYLLIGDALLGAAFISYIGPFTKPFRDELVNNKWLPILNEANAGEPLPMSDPPNPLNVLTTDAEIALWNSKGLPADPVSTENGSIVCRSARYPLMIDPQLQGVAWVKSFANSDPEKPLQIARLGNKDLLTKLKTALENGYPMLIENMGESIDAIIMPVIQRATFKRGNKFFTKLGEDEVEFNSSFRLYLHTKLSNPDYAPEIQAEATLVNFAVTPKGLEDQLLALVVRKERPELASQKAGLIHQANEFMVKIADLEDGILKGLAESEGDITEDVDLIENLEESKKVSNDIAEKLALGKKTTASINKTSEKYRPVARRGAQLFFIMNELVKIHTYYMYSLNAFVVVFQSGIEKVQAEDKAGGAGGGIKSKMSLMKKLKSTVKKVIMTQRFNWNKDILGDAFKASEADIAAADKARAGESGPSMADMMGGLMLNMQQKKAAQAAKACKAGDLCDVGNFGTGKIKEIREDGTHVVEMRWKMANGKPAVMYAKKDQVEKTIDFDVRCKKLYDTITSTTFNYIRRGLFERDKLTVVSLLSLTLQMADNKIDKAYVDSMLMNAVKDNKGDDGESPLVTDAVTSWLPDTNLTQTLALADSLGEKIPAFASIHEELEGNAEAWKEWYNHPTPETEKCPGGLSELTQQQRLVFVRALRPDRATFAMSQYINDTMGTEYVFQPPFDMKSTYQESSASTPMFFVLFPGVDPTPWVESLGKNLGISTEKGTFVNISMGQGQEGPAENMLEKMAQKGGWVMLQNVHLMQSWLTKLDRKLEVCAETAHQDFRCFVSGEPPGFSYQSNMPESLLQCCIKVANEAPADLKSNIVRAFSLYDDAYLDDCKKPNEFRACLYTLCFFHSVMVGRIRFGQMGWSRKYGFNMGDLKICSDVCKSYLNDNEVVPWKDLRYIFGEIMYGGHITDFWDRMVDNTYLDVLMQPDIVMGEGEFAPGFNSPNPEGMKFNDYIRNTKENLPPEAPPLYGLHPNSEIAYLMGSTSNLFGTILRLSQGSGGGGEGGASQLTGTIEDILARLPSTFDLITLDERAEEYLKGPQAPYVLVVKQECGRMNLLINKISGSLDELTKGLAGSLNMTQPMEDLAEALGLMEVPGRNPFHTASWEKLAWPSTKGLMFWFADSLKRVDQLSMWIETLQLPYSLWMGALFNPTSFLTAIKQVTSRSTGSALDQMSTETHMTTMMDASEATKYPENGAYIHGVYMEGARWSSEGYSEVDVSGTGTRGAVAKSKPKELYPLMPLIYIKAVQIQPSWNPQAVGYIRPEPEIYNCPVYYTLFRGPVFVFTATLLTDKELNPKQCTLAGVSLVFSLND</sequence>
<dbReference type="Pfam" id="PF17852">
    <property type="entry name" value="Dynein_AAA_lid"/>
    <property type="match status" value="1"/>
</dbReference>
<comment type="caution">
    <text evidence="26">The sequence shown here is derived from an EMBL/GenBank/DDBJ whole genome shotgun (WGS) entry which is preliminary data.</text>
</comment>
<dbReference type="InterPro" id="IPR042219">
    <property type="entry name" value="AAA_lid_11_sf"/>
</dbReference>
<dbReference type="Gene3D" id="1.20.1270.280">
    <property type="match status" value="1"/>
</dbReference>
<evidence type="ECO:0000256" key="9">
    <source>
        <dbReference type="ARBA" id="ARBA00023054"/>
    </source>
</evidence>
<dbReference type="Pfam" id="PF12774">
    <property type="entry name" value="AAA_6"/>
    <property type="match status" value="1"/>
</dbReference>
<dbReference type="Proteomes" id="UP001165082">
    <property type="component" value="Unassembled WGS sequence"/>
</dbReference>
<dbReference type="InterPro" id="IPR043157">
    <property type="entry name" value="Dynein_AAA1S"/>
</dbReference>
<dbReference type="Pfam" id="PF03028">
    <property type="entry name" value="Dynein_heavy"/>
    <property type="match status" value="1"/>
</dbReference>
<feature type="domain" description="Dynein heavy chain AAA module D4" evidence="20">
    <location>
        <begin position="1852"/>
        <end position="2111"/>
    </location>
</feature>
<dbReference type="GO" id="GO:0005524">
    <property type="term" value="F:ATP binding"/>
    <property type="evidence" value="ECO:0007669"/>
    <property type="project" value="UniProtKB-KW"/>
</dbReference>
<evidence type="ECO:0000256" key="6">
    <source>
        <dbReference type="ARBA" id="ARBA00022741"/>
    </source>
</evidence>
<feature type="coiled-coil region" evidence="14">
    <location>
        <begin position="2366"/>
        <end position="2414"/>
    </location>
</feature>
<dbReference type="Pfam" id="PF12780">
    <property type="entry name" value="AAA_8"/>
    <property type="match status" value="1"/>
</dbReference>
<dbReference type="InterPro" id="IPR024317">
    <property type="entry name" value="Dynein_heavy_chain_D4_dom"/>
</dbReference>
<dbReference type="InterPro" id="IPR035699">
    <property type="entry name" value="AAA_6"/>
</dbReference>
<evidence type="ECO:0000256" key="7">
    <source>
        <dbReference type="ARBA" id="ARBA00022840"/>
    </source>
</evidence>
<dbReference type="Pfam" id="PF12781">
    <property type="entry name" value="AAA_9"/>
    <property type="match status" value="1"/>
</dbReference>
<keyword evidence="7" id="KW-0067">ATP-binding</keyword>
<dbReference type="Pfam" id="PF18199">
    <property type="entry name" value="Dynein_C"/>
    <property type="match status" value="1"/>
</dbReference>
<dbReference type="InterPro" id="IPR043160">
    <property type="entry name" value="Dynein_C_barrel"/>
</dbReference>
<keyword evidence="13" id="KW-0966">Cell projection</keyword>